<dbReference type="EMBL" id="PHFW01000003">
    <property type="protein sequence ID" value="PQM27324.1"/>
    <property type="molecule type" value="Genomic_DNA"/>
</dbReference>
<dbReference type="OrthoDB" id="280847at2"/>
<dbReference type="PANTHER" id="PTHR33495:SF2">
    <property type="entry name" value="ANTI-SIGMA FACTOR ANTAGONIST TM_1081-RELATED"/>
    <property type="match status" value="1"/>
</dbReference>
<evidence type="ECO:0000259" key="3">
    <source>
        <dbReference type="PROSITE" id="PS50801"/>
    </source>
</evidence>
<protein>
    <recommendedName>
        <fullName evidence="2">Anti-sigma factor antagonist</fullName>
    </recommendedName>
</protein>
<dbReference type="PROSITE" id="PS50801">
    <property type="entry name" value="STAS"/>
    <property type="match status" value="1"/>
</dbReference>
<dbReference type="NCBIfam" id="TIGR00377">
    <property type="entry name" value="ant_ant_sig"/>
    <property type="match status" value="1"/>
</dbReference>
<comment type="caution">
    <text evidence="4">The sequence shown here is derived from an EMBL/GenBank/DDBJ whole genome shotgun (WGS) entry which is preliminary data.</text>
</comment>
<accession>A0A2S8B4J2</accession>
<dbReference type="Proteomes" id="UP000238954">
    <property type="component" value="Chromosome"/>
</dbReference>
<dbReference type="InterPro" id="IPR003658">
    <property type="entry name" value="Anti-sigma_ant"/>
</dbReference>
<dbReference type="CDD" id="cd07043">
    <property type="entry name" value="STAS_anti-anti-sigma_factors"/>
    <property type="match status" value="1"/>
</dbReference>
<organism evidence="4 5">
    <name type="scientific">Sphingopyxis lindanitolerans</name>
    <dbReference type="NCBI Taxonomy" id="2054227"/>
    <lineage>
        <taxon>Bacteria</taxon>
        <taxon>Pseudomonadati</taxon>
        <taxon>Pseudomonadota</taxon>
        <taxon>Alphaproteobacteria</taxon>
        <taxon>Sphingomonadales</taxon>
        <taxon>Sphingomonadaceae</taxon>
        <taxon>Sphingopyxis</taxon>
    </lineage>
</organism>
<evidence type="ECO:0000313" key="5">
    <source>
        <dbReference type="Proteomes" id="UP000238954"/>
    </source>
</evidence>
<dbReference type="SUPFAM" id="SSF52091">
    <property type="entry name" value="SpoIIaa-like"/>
    <property type="match status" value="1"/>
</dbReference>
<comment type="similarity">
    <text evidence="1 2">Belongs to the anti-sigma-factor antagonist family.</text>
</comment>
<dbReference type="Pfam" id="PF01740">
    <property type="entry name" value="STAS"/>
    <property type="match status" value="1"/>
</dbReference>
<dbReference type="GO" id="GO:0043856">
    <property type="term" value="F:anti-sigma factor antagonist activity"/>
    <property type="evidence" value="ECO:0007669"/>
    <property type="project" value="InterPro"/>
</dbReference>
<feature type="domain" description="STAS" evidence="3">
    <location>
        <begin position="1"/>
        <end position="109"/>
    </location>
</feature>
<dbReference type="PANTHER" id="PTHR33495">
    <property type="entry name" value="ANTI-SIGMA FACTOR ANTAGONIST TM_1081-RELATED-RELATED"/>
    <property type="match status" value="1"/>
</dbReference>
<evidence type="ECO:0000256" key="1">
    <source>
        <dbReference type="ARBA" id="ARBA00009013"/>
    </source>
</evidence>
<name>A0A2S8B4J2_9SPHN</name>
<dbReference type="InterPro" id="IPR036513">
    <property type="entry name" value="STAS_dom_sf"/>
</dbReference>
<evidence type="ECO:0000256" key="2">
    <source>
        <dbReference type="RuleBase" id="RU003749"/>
    </source>
</evidence>
<reference evidence="5" key="1">
    <citation type="submission" date="2017-11" db="EMBL/GenBank/DDBJ databases">
        <title>The complete genome sequence of Sphingopyxis pomeranensis sp. nov. strain WS5A3p.</title>
        <authorList>
            <person name="Kaminski M.A."/>
        </authorList>
    </citation>
    <scope>NUCLEOTIDE SEQUENCE [LARGE SCALE GENOMIC DNA]</scope>
    <source>
        <strain evidence="5">WS5A3p</strain>
    </source>
</reference>
<keyword evidence="5" id="KW-1185">Reference proteome</keyword>
<dbReference type="AlphaFoldDB" id="A0A2S8B4J2"/>
<sequence>MDISEQQLDGAWLVAASGRIDSNSAPELEAVLPDRVQQHPATIMDLAGVAYVSSAGLRVFLKGMKAAKAGGHRLVLTGLSPAVHEVFDISGFTPIFAIEADVAAGLAALG</sequence>
<dbReference type="RefSeq" id="WP_106000968.1">
    <property type="nucleotide sequence ID" value="NZ_CM009578.1"/>
</dbReference>
<evidence type="ECO:0000313" key="4">
    <source>
        <dbReference type="EMBL" id="PQM27324.1"/>
    </source>
</evidence>
<dbReference type="InterPro" id="IPR002645">
    <property type="entry name" value="STAS_dom"/>
</dbReference>
<gene>
    <name evidence="4" type="ORF">CVO77_19650</name>
</gene>
<proteinExistence type="inferred from homology"/>
<dbReference type="Gene3D" id="3.30.750.24">
    <property type="entry name" value="STAS domain"/>
    <property type="match status" value="1"/>
</dbReference>